<keyword evidence="5" id="KW-1185">Reference proteome</keyword>
<dbReference type="PROSITE" id="PS50927">
    <property type="entry name" value="BULB_LECTIN"/>
    <property type="match status" value="2"/>
</dbReference>
<dbReference type="Pfam" id="PF08310">
    <property type="entry name" value="LGFP"/>
    <property type="match status" value="5"/>
</dbReference>
<feature type="signal peptide" evidence="1">
    <location>
        <begin position="1"/>
        <end position="37"/>
    </location>
</feature>
<dbReference type="Proteomes" id="UP000216311">
    <property type="component" value="Unassembled WGS sequence"/>
</dbReference>
<dbReference type="SMART" id="SM00108">
    <property type="entry name" value="B_lectin"/>
    <property type="match status" value="2"/>
</dbReference>
<evidence type="ECO:0000256" key="1">
    <source>
        <dbReference type="SAM" id="SignalP"/>
    </source>
</evidence>
<dbReference type="Pfam" id="PF05257">
    <property type="entry name" value="CHAP"/>
    <property type="match status" value="1"/>
</dbReference>
<dbReference type="InterPro" id="IPR038765">
    <property type="entry name" value="Papain-like_cys_pep_sf"/>
</dbReference>
<proteinExistence type="predicted"/>
<gene>
    <name evidence="4" type="ORF">CGZ93_12535</name>
</gene>
<feature type="chain" id="PRO_5013168961" description="CHAP domain-containing protein" evidence="1">
    <location>
        <begin position="38"/>
        <end position="728"/>
    </location>
</feature>
<reference evidence="4 5" key="1">
    <citation type="submission" date="2017-07" db="EMBL/GenBank/DDBJ databases">
        <title>Draft whole genome sequences of clinical Proprionibacteriaceae strains.</title>
        <authorList>
            <person name="Bernier A.-M."/>
            <person name="Bernard K."/>
            <person name="Domingo M.-C."/>
        </authorList>
    </citation>
    <scope>NUCLEOTIDE SEQUENCE [LARGE SCALE GENOMIC DNA]</scope>
    <source>
        <strain evidence="4 5">NML 130396</strain>
    </source>
</reference>
<dbReference type="OrthoDB" id="3173508at2"/>
<evidence type="ECO:0008006" key="6">
    <source>
        <dbReference type="Google" id="ProtNLM"/>
    </source>
</evidence>
<feature type="domain" description="Bulb-type lectin" evidence="3">
    <location>
        <begin position="364"/>
        <end position="472"/>
    </location>
</feature>
<feature type="domain" description="Peptidase C51" evidence="2">
    <location>
        <begin position="595"/>
        <end position="724"/>
    </location>
</feature>
<dbReference type="Gene3D" id="2.90.10.10">
    <property type="entry name" value="Bulb-type lectin domain"/>
    <property type="match status" value="4"/>
</dbReference>
<dbReference type="EMBL" id="NMVQ01000025">
    <property type="protein sequence ID" value="OYO19893.1"/>
    <property type="molecule type" value="Genomic_DNA"/>
</dbReference>
<dbReference type="PROSITE" id="PS50911">
    <property type="entry name" value="CHAP"/>
    <property type="match status" value="1"/>
</dbReference>
<keyword evidence="1" id="KW-0732">Signal</keyword>
<dbReference type="SUPFAM" id="SSF54001">
    <property type="entry name" value="Cysteine proteinases"/>
    <property type="match status" value="1"/>
</dbReference>
<comment type="caution">
    <text evidence="4">The sequence shown here is derived from an EMBL/GenBank/DDBJ whole genome shotgun (WGS) entry which is preliminary data.</text>
</comment>
<evidence type="ECO:0000259" key="2">
    <source>
        <dbReference type="PROSITE" id="PS50911"/>
    </source>
</evidence>
<dbReference type="InterPro" id="IPR001480">
    <property type="entry name" value="Bulb-type_lectin_dom"/>
</dbReference>
<protein>
    <recommendedName>
        <fullName evidence="6">CHAP domain-containing protein</fullName>
    </recommendedName>
</protein>
<dbReference type="Gene3D" id="3.90.1720.10">
    <property type="entry name" value="endopeptidase domain like (from Nostoc punctiforme)"/>
    <property type="match status" value="1"/>
</dbReference>
<evidence type="ECO:0000313" key="5">
    <source>
        <dbReference type="Proteomes" id="UP000216311"/>
    </source>
</evidence>
<name>A0A255GYT3_9ACTN</name>
<feature type="domain" description="Bulb-type lectin" evidence="3">
    <location>
        <begin position="479"/>
        <end position="588"/>
    </location>
</feature>
<sequence length="728" mass="77230">MRGTCISSGNNMRRLHSVILALLLIAGLQLSAAPAHAAGPDEIDSKYLSVGGASFLGQPVGGTVCGLVGSGCFRGYQNGAIYWSAGSGAHFIRGAISDRWGQLRWEAGRLGYPTSDEFCGLRDGGCGQAFQGGMIYWSPTTGAHPVWGAILSSYGQAKWEGGNLRYPTSGEFCGLRDGGCGQIFQGGMIYWSAKTGAHPVWGAILDKYASLKWESGQLSFPIGGERCSSRGCTQQFSGGVVAWSPNGGAHPVWGAIGERWAALGRQDGLLGFPRSDEFCGLRDSGCGQSFDRGLIYWSPKSGAWPVHGEILKDYARTGWENGPLGYPTSNEYNQGGRYILQRFQYGTSSAFADNGTVERFFPGVDRLTAGRELKAGQSLLSGDGRFSAVMQADGNFVVYERGIRSLWGSGTAGTGANRIVMQTDGNLVVYAPSGAKWATGTAPASDASLGMQTDGNLVLRSRGGLPLWTSFGGRGPFSQQAVGTGGTMFAGESLWSPGLNFEARMQRDGNFVVYSAGGSAVWSSGTAGSDARRIAVQTDGNAVLYSDSGAARWSTNTAPASEATLVMQDDGNLVLYTSGGPRWSSKEGRLGGGHDAEVDAFVAKYQGHYWDYDGAYGAQCVDLFNFYNRDVVKAPFVGGVGIAANLWDRATGSYDRIPASQNPRKGDVAVWNTSLPFSGGAGHVAIVLENVDGSTIRVIEQNAYPNTITSVRNESKNHLLGYLRPKGW</sequence>
<evidence type="ECO:0000313" key="4">
    <source>
        <dbReference type="EMBL" id="OYO19893.1"/>
    </source>
</evidence>
<dbReference type="AlphaFoldDB" id="A0A255GYT3"/>
<evidence type="ECO:0000259" key="3">
    <source>
        <dbReference type="PROSITE" id="PS50927"/>
    </source>
</evidence>
<dbReference type="InterPro" id="IPR007921">
    <property type="entry name" value="CHAP_dom"/>
</dbReference>
<dbReference type="SUPFAM" id="SSF51110">
    <property type="entry name" value="alpha-D-mannose-specific plant lectins"/>
    <property type="match status" value="2"/>
</dbReference>
<dbReference type="InterPro" id="IPR013207">
    <property type="entry name" value="LGFP"/>
</dbReference>
<accession>A0A255GYT3</accession>
<dbReference type="InterPro" id="IPR036426">
    <property type="entry name" value="Bulb-type_lectin_dom_sf"/>
</dbReference>
<organism evidence="4 5">
    <name type="scientific">Enemella dayhoffiae</name>
    <dbReference type="NCBI Taxonomy" id="2016507"/>
    <lineage>
        <taxon>Bacteria</taxon>
        <taxon>Bacillati</taxon>
        <taxon>Actinomycetota</taxon>
        <taxon>Actinomycetes</taxon>
        <taxon>Propionibacteriales</taxon>
        <taxon>Propionibacteriaceae</taxon>
        <taxon>Enemella</taxon>
    </lineage>
</organism>